<reference evidence="1" key="1">
    <citation type="submission" date="2021-03" db="EMBL/GenBank/DDBJ databases">
        <title>Draft genome sequence of rust myrtle Austropuccinia psidii MF-1, a brazilian biotype.</title>
        <authorList>
            <person name="Quecine M.C."/>
            <person name="Pachon D.M.R."/>
            <person name="Bonatelli M.L."/>
            <person name="Correr F.H."/>
            <person name="Franceschini L.M."/>
            <person name="Leite T.F."/>
            <person name="Margarido G.R.A."/>
            <person name="Almeida C.A."/>
            <person name="Ferrarezi J.A."/>
            <person name="Labate C.A."/>
        </authorList>
    </citation>
    <scope>NUCLEOTIDE SEQUENCE</scope>
    <source>
        <strain evidence="1">MF-1</strain>
    </source>
</reference>
<evidence type="ECO:0000313" key="2">
    <source>
        <dbReference type="Proteomes" id="UP000765509"/>
    </source>
</evidence>
<keyword evidence="2" id="KW-1185">Reference proteome</keyword>
<protein>
    <submittedName>
        <fullName evidence="1">Uncharacterized protein</fullName>
    </submittedName>
</protein>
<accession>A0A9Q3IGJ3</accession>
<dbReference type="EMBL" id="AVOT02042528">
    <property type="protein sequence ID" value="MBW0537939.1"/>
    <property type="molecule type" value="Genomic_DNA"/>
</dbReference>
<comment type="caution">
    <text evidence="1">The sequence shown here is derived from an EMBL/GenBank/DDBJ whole genome shotgun (WGS) entry which is preliminary data.</text>
</comment>
<name>A0A9Q3IGJ3_9BASI</name>
<dbReference type="AlphaFoldDB" id="A0A9Q3IGJ3"/>
<dbReference type="Proteomes" id="UP000765509">
    <property type="component" value="Unassembled WGS sequence"/>
</dbReference>
<organism evidence="1 2">
    <name type="scientific">Austropuccinia psidii MF-1</name>
    <dbReference type="NCBI Taxonomy" id="1389203"/>
    <lineage>
        <taxon>Eukaryota</taxon>
        <taxon>Fungi</taxon>
        <taxon>Dikarya</taxon>
        <taxon>Basidiomycota</taxon>
        <taxon>Pucciniomycotina</taxon>
        <taxon>Pucciniomycetes</taxon>
        <taxon>Pucciniales</taxon>
        <taxon>Sphaerophragmiaceae</taxon>
        <taxon>Austropuccinia</taxon>
    </lineage>
</organism>
<gene>
    <name evidence="1" type="ORF">O181_077654</name>
</gene>
<sequence length="68" mass="7909">MFLGLVKLPAQCIQSTSYILQTWMKTICMLRSQLRFLMARTIPTHLVQSSHVMPLQPQETITILLRHN</sequence>
<proteinExistence type="predicted"/>
<evidence type="ECO:0000313" key="1">
    <source>
        <dbReference type="EMBL" id="MBW0537939.1"/>
    </source>
</evidence>